<keyword evidence="3" id="KW-1185">Reference proteome</keyword>
<reference evidence="2 3" key="1">
    <citation type="submission" date="2019-07" db="EMBL/GenBank/DDBJ databases">
        <title>New species of Amycolatopsis and Streptomyces.</title>
        <authorList>
            <person name="Duangmal K."/>
            <person name="Teo W.F.A."/>
            <person name="Lipun K."/>
        </authorList>
    </citation>
    <scope>NUCLEOTIDE SEQUENCE [LARGE SCALE GENOMIC DNA]</scope>
    <source>
        <strain evidence="2 3">JCM 30562</strain>
    </source>
</reference>
<sequence length="193" mass="20832">MNLLDAHGEALREFDRTVHRVGGEQWDAPTPCTEWSVRDLVNHLVSEQLWVPHLLAGETIEEVGDRYDGDVLGDDPVGVWEKASAAARESWTAPGATDRQVHLSYGEADAADYGWQMTLDFAVHAWDLATGIGAEQPMADDVAEALLTTMGPQVQAWQGIGLFAPPVPVPESASAPDRLLALVGRDPGGRARS</sequence>
<dbReference type="OrthoDB" id="5185819at2"/>
<gene>
    <name evidence="2" type="ORF">FNH06_39485</name>
</gene>
<evidence type="ECO:0000313" key="3">
    <source>
        <dbReference type="Proteomes" id="UP000318578"/>
    </source>
</evidence>
<proteinExistence type="predicted"/>
<organism evidence="2 3">
    <name type="scientific">Amycolatopsis acidiphila</name>
    <dbReference type="NCBI Taxonomy" id="715473"/>
    <lineage>
        <taxon>Bacteria</taxon>
        <taxon>Bacillati</taxon>
        <taxon>Actinomycetota</taxon>
        <taxon>Actinomycetes</taxon>
        <taxon>Pseudonocardiales</taxon>
        <taxon>Pseudonocardiaceae</taxon>
        <taxon>Amycolatopsis</taxon>
    </lineage>
</organism>
<dbReference type="AlphaFoldDB" id="A0A557ZLX4"/>
<evidence type="ECO:0000259" key="1">
    <source>
        <dbReference type="Pfam" id="PF11716"/>
    </source>
</evidence>
<dbReference type="GO" id="GO:0046872">
    <property type="term" value="F:metal ion binding"/>
    <property type="evidence" value="ECO:0007669"/>
    <property type="project" value="InterPro"/>
</dbReference>
<dbReference type="Pfam" id="PF11716">
    <property type="entry name" value="MDMPI_N"/>
    <property type="match status" value="1"/>
</dbReference>
<dbReference type="SUPFAM" id="SSF109854">
    <property type="entry name" value="DinB/YfiT-like putative metalloenzymes"/>
    <property type="match status" value="1"/>
</dbReference>
<dbReference type="InterPro" id="IPR017520">
    <property type="entry name" value="CHP03086"/>
</dbReference>
<dbReference type="NCBIfam" id="TIGR03083">
    <property type="entry name" value="maleylpyruvate isomerase family mycothiol-dependent enzyme"/>
    <property type="match status" value="1"/>
</dbReference>
<dbReference type="RefSeq" id="WP_144646339.1">
    <property type="nucleotide sequence ID" value="NZ_BNAX01000004.1"/>
</dbReference>
<accession>A0A557ZLX4</accession>
<dbReference type="InterPro" id="IPR034660">
    <property type="entry name" value="DinB/YfiT-like"/>
</dbReference>
<comment type="caution">
    <text evidence="2">The sequence shown here is derived from an EMBL/GenBank/DDBJ whole genome shotgun (WGS) entry which is preliminary data.</text>
</comment>
<dbReference type="Proteomes" id="UP000318578">
    <property type="component" value="Unassembled WGS sequence"/>
</dbReference>
<dbReference type="Gene3D" id="1.20.120.450">
    <property type="entry name" value="dinb family like domain"/>
    <property type="match status" value="1"/>
</dbReference>
<dbReference type="NCBIfam" id="TIGR03086">
    <property type="entry name" value="TIGR03086 family metal-binding protein"/>
    <property type="match status" value="1"/>
</dbReference>
<dbReference type="InterPro" id="IPR017517">
    <property type="entry name" value="Maleyloyr_isom"/>
</dbReference>
<evidence type="ECO:0000313" key="2">
    <source>
        <dbReference type="EMBL" id="TVT12973.1"/>
    </source>
</evidence>
<dbReference type="EMBL" id="VJZA01000186">
    <property type="protein sequence ID" value="TVT12973.1"/>
    <property type="molecule type" value="Genomic_DNA"/>
</dbReference>
<dbReference type="InterPro" id="IPR024344">
    <property type="entry name" value="MDMPI_metal-binding"/>
</dbReference>
<protein>
    <submittedName>
        <fullName evidence="2">TIGR03086 family protein</fullName>
    </submittedName>
</protein>
<feature type="domain" description="Mycothiol-dependent maleylpyruvate isomerase metal-binding" evidence="1">
    <location>
        <begin position="9"/>
        <end position="129"/>
    </location>
</feature>
<name>A0A557ZLX4_9PSEU</name>